<organism evidence="1 2">
    <name type="scientific">Heterorhabditis bacteriophora</name>
    <name type="common">Entomopathogenic nematode worm</name>
    <dbReference type="NCBI Taxonomy" id="37862"/>
    <lineage>
        <taxon>Eukaryota</taxon>
        <taxon>Metazoa</taxon>
        <taxon>Ecdysozoa</taxon>
        <taxon>Nematoda</taxon>
        <taxon>Chromadorea</taxon>
        <taxon>Rhabditida</taxon>
        <taxon>Rhabditina</taxon>
        <taxon>Rhabditomorpha</taxon>
        <taxon>Strongyloidea</taxon>
        <taxon>Heterorhabditidae</taxon>
        <taxon>Heterorhabditis</taxon>
    </lineage>
</organism>
<evidence type="ECO:0000313" key="1">
    <source>
        <dbReference type="Proteomes" id="UP000095283"/>
    </source>
</evidence>
<dbReference type="Proteomes" id="UP000095283">
    <property type="component" value="Unplaced"/>
</dbReference>
<keyword evidence="1" id="KW-1185">Reference proteome</keyword>
<evidence type="ECO:0000313" key="2">
    <source>
        <dbReference type="WBParaSite" id="Hba_14972"/>
    </source>
</evidence>
<accession>A0A1I7XBS6</accession>
<name>A0A1I7XBS6_HETBA</name>
<protein>
    <submittedName>
        <fullName evidence="2">Alginate_exp domain-containing protein</fullName>
    </submittedName>
</protein>
<dbReference type="WBParaSite" id="Hba_14972">
    <property type="protein sequence ID" value="Hba_14972"/>
    <property type="gene ID" value="Hba_14972"/>
</dbReference>
<reference evidence="2" key="1">
    <citation type="submission" date="2016-11" db="UniProtKB">
        <authorList>
            <consortium name="WormBaseParasite"/>
        </authorList>
    </citation>
    <scope>IDENTIFICATION</scope>
</reference>
<sequence length="69" mass="8017">MFNDEILINNFGANAKNYLGDNYYFQMLSWQFQLFHKSVAMSPGMSFANMAPKKDLTWDFAFRTGVSTF</sequence>
<proteinExistence type="predicted"/>
<dbReference type="AlphaFoldDB" id="A0A1I7XBS6"/>